<keyword evidence="1" id="KW-0677">Repeat</keyword>
<evidence type="ECO:0000256" key="2">
    <source>
        <dbReference type="ARBA" id="ARBA00023043"/>
    </source>
</evidence>
<evidence type="ECO:0000313" key="5">
    <source>
        <dbReference type="Proteomes" id="UP000078348"/>
    </source>
</evidence>
<dbReference type="EMBL" id="LXWW01000096">
    <property type="protein sequence ID" value="OAO16192.1"/>
    <property type="molecule type" value="Genomic_DNA"/>
</dbReference>
<sequence length="397" mass="46140">MRPDAPPSFNSEKRAFIENVILSYQNHLDDVCHILEILGLDSVLYEPVVRKYVREDEWSELLIRMFEACKTESDERKLILQFIESCLSFIDKCVYYGIFDSLKIGTTQHSTKNVNIIVLCSLECRTIKLILVAVAGFKKRFPNMDLSSLQSGEMALLFPEPVRDFHDLTAQEREEAVLHWRQVEMVSRAIYRLAGEEDVHAIDDPAMAEKEVMEYQPPAMTFTETLGITAYAKKKQEDMRNQEVWNETLEVMQREQAWFKAVQSGTEADVETMTNLIYDDPNRFYQDWDPRKLINCVDNHGRTALYLACVDCNLRVVKFLIERNADPRIGCVVDEKSVETPLGCAVRWGYVELVKVLLENEGYCRAEIKTIAKLRKRCKNKEIEAMLKEKYAKYREE</sequence>
<evidence type="ECO:0000256" key="3">
    <source>
        <dbReference type="PROSITE-ProRule" id="PRU00023"/>
    </source>
</evidence>
<dbReference type="GO" id="GO:0005634">
    <property type="term" value="C:nucleus"/>
    <property type="evidence" value="ECO:0007669"/>
    <property type="project" value="TreeGrafter"/>
</dbReference>
<gene>
    <name evidence="4" type="ORF">AV274_2135</name>
</gene>
<organism evidence="4 5">
    <name type="scientific">Blastocystis sp. subtype 1 (strain ATCC 50177 / NandII)</name>
    <dbReference type="NCBI Taxonomy" id="478820"/>
    <lineage>
        <taxon>Eukaryota</taxon>
        <taxon>Sar</taxon>
        <taxon>Stramenopiles</taxon>
        <taxon>Bigyra</taxon>
        <taxon>Opalozoa</taxon>
        <taxon>Opalinata</taxon>
        <taxon>Blastocystidae</taxon>
        <taxon>Blastocystis</taxon>
    </lineage>
</organism>
<dbReference type="PANTHER" id="PTHR24124:SF14">
    <property type="entry name" value="CHROMOSOME UNDETERMINED SCAFFOLD_25, WHOLE GENOME SHOTGUN SEQUENCE"/>
    <property type="match status" value="1"/>
</dbReference>
<feature type="repeat" description="ANK" evidence="3">
    <location>
        <begin position="300"/>
        <end position="326"/>
    </location>
</feature>
<dbReference type="Gene3D" id="1.25.40.20">
    <property type="entry name" value="Ankyrin repeat-containing domain"/>
    <property type="match status" value="1"/>
</dbReference>
<dbReference type="STRING" id="478820.A0A196SJ35"/>
<protein>
    <submittedName>
        <fullName evidence="4">Calmodulin</fullName>
    </submittedName>
</protein>
<dbReference type="InterPro" id="IPR002110">
    <property type="entry name" value="Ankyrin_rpt"/>
</dbReference>
<evidence type="ECO:0000313" key="4">
    <source>
        <dbReference type="EMBL" id="OAO16192.1"/>
    </source>
</evidence>
<reference evidence="4 5" key="1">
    <citation type="submission" date="2016-05" db="EMBL/GenBank/DDBJ databases">
        <title>Nuclear genome of Blastocystis sp. subtype 1 NandII.</title>
        <authorList>
            <person name="Gentekaki E."/>
            <person name="Curtis B."/>
            <person name="Stairs C."/>
            <person name="Eme L."/>
            <person name="Herman E."/>
            <person name="Klimes V."/>
            <person name="Arias M.C."/>
            <person name="Elias M."/>
            <person name="Hilliou F."/>
            <person name="Klute M."/>
            <person name="Malik S.-B."/>
            <person name="Pightling A."/>
            <person name="Rachubinski R."/>
            <person name="Salas D."/>
            <person name="Schlacht A."/>
            <person name="Suga H."/>
            <person name="Archibald J."/>
            <person name="Ball S.G."/>
            <person name="Clark G."/>
            <person name="Dacks J."/>
            <person name="Van Der Giezen M."/>
            <person name="Tsaousis A."/>
            <person name="Roger A."/>
        </authorList>
    </citation>
    <scope>NUCLEOTIDE SEQUENCE [LARGE SCALE GENOMIC DNA]</scope>
    <source>
        <strain evidence="5">ATCC 50177 / NandII</strain>
    </source>
</reference>
<dbReference type="PROSITE" id="PS50297">
    <property type="entry name" value="ANK_REP_REGION"/>
    <property type="match status" value="1"/>
</dbReference>
<dbReference type="PROSITE" id="PS50088">
    <property type="entry name" value="ANK_REPEAT"/>
    <property type="match status" value="1"/>
</dbReference>
<accession>A0A196SJ35</accession>
<dbReference type="SMART" id="SM00248">
    <property type="entry name" value="ANK"/>
    <property type="match status" value="2"/>
</dbReference>
<dbReference type="OrthoDB" id="165259at2759"/>
<keyword evidence="5" id="KW-1185">Reference proteome</keyword>
<dbReference type="GO" id="GO:0010468">
    <property type="term" value="P:regulation of gene expression"/>
    <property type="evidence" value="ECO:0007669"/>
    <property type="project" value="TreeGrafter"/>
</dbReference>
<evidence type="ECO:0000256" key="1">
    <source>
        <dbReference type="ARBA" id="ARBA00022737"/>
    </source>
</evidence>
<keyword evidence="2 3" id="KW-0040">ANK repeat</keyword>
<dbReference type="SUPFAM" id="SSF48403">
    <property type="entry name" value="Ankyrin repeat"/>
    <property type="match status" value="1"/>
</dbReference>
<dbReference type="Pfam" id="PF12796">
    <property type="entry name" value="Ank_2"/>
    <property type="match status" value="1"/>
</dbReference>
<dbReference type="PANTHER" id="PTHR24124">
    <property type="entry name" value="ANKYRIN REPEAT FAMILY A"/>
    <property type="match status" value="1"/>
</dbReference>
<name>A0A196SJ35_BLAHN</name>
<dbReference type="AlphaFoldDB" id="A0A196SJ35"/>
<proteinExistence type="predicted"/>
<dbReference type="InterPro" id="IPR036770">
    <property type="entry name" value="Ankyrin_rpt-contain_sf"/>
</dbReference>
<comment type="caution">
    <text evidence="4">The sequence shown here is derived from an EMBL/GenBank/DDBJ whole genome shotgun (WGS) entry which is preliminary data.</text>
</comment>
<dbReference type="Proteomes" id="UP000078348">
    <property type="component" value="Unassembled WGS sequence"/>
</dbReference>